<comment type="caution">
    <text evidence="1">The sequence shown here is derived from an EMBL/GenBank/DDBJ whole genome shotgun (WGS) entry which is preliminary data.</text>
</comment>
<protein>
    <submittedName>
        <fullName evidence="1">Uncharacterized protein</fullName>
    </submittedName>
</protein>
<accession>A0A6G4R1P8</accession>
<gene>
    <name evidence="1" type="ORF">G5B46_19730</name>
</gene>
<evidence type="ECO:0000313" key="1">
    <source>
        <dbReference type="EMBL" id="NGM51846.1"/>
    </source>
</evidence>
<reference evidence="1" key="1">
    <citation type="submission" date="2020-02" db="EMBL/GenBank/DDBJ databases">
        <authorList>
            <person name="Gao J."/>
            <person name="Sun J."/>
        </authorList>
    </citation>
    <scope>NUCLEOTIDE SEQUENCE</scope>
    <source>
        <strain evidence="1">602-2</strain>
    </source>
</reference>
<name>A0A6G4R1P8_9CAUL</name>
<organism evidence="1">
    <name type="scientific">Caulobacter sp. 602-2</name>
    <dbReference type="NCBI Taxonomy" id="2710887"/>
    <lineage>
        <taxon>Bacteria</taxon>
        <taxon>Pseudomonadati</taxon>
        <taxon>Pseudomonadota</taxon>
        <taxon>Alphaproteobacteria</taxon>
        <taxon>Caulobacterales</taxon>
        <taxon>Caulobacteraceae</taxon>
        <taxon>Caulobacter</taxon>
    </lineage>
</organism>
<dbReference type="AlphaFoldDB" id="A0A6G4R1P8"/>
<sequence>MAASDHDLVEDLHRERRLAHHVFAGSLMSNAKWRAALDALAASGLDIRQVRLKFADRDEPVSMGRPWTAAADGFLDSVEFGPFPIIGIEWLEIPGVAVIPGAPARRHLHDLDAVRAALAATGKQLPIEEAPDALRLVGHVR</sequence>
<proteinExistence type="predicted"/>
<dbReference type="EMBL" id="JAAKGT010000011">
    <property type="protein sequence ID" value="NGM51846.1"/>
    <property type="molecule type" value="Genomic_DNA"/>
</dbReference>
<dbReference type="RefSeq" id="WP_165261687.1">
    <property type="nucleotide sequence ID" value="NZ_JAAKGT010000011.1"/>
</dbReference>